<dbReference type="PANTHER" id="PTHR11208">
    <property type="entry name" value="RNA-BINDING PROTEIN RELATED"/>
    <property type="match status" value="1"/>
</dbReference>
<dbReference type="GO" id="GO:0008270">
    <property type="term" value="F:zinc ion binding"/>
    <property type="evidence" value="ECO:0007669"/>
    <property type="project" value="UniProtKB-UniRule"/>
</dbReference>
<dbReference type="RefSeq" id="XP_013898145.1">
    <property type="nucleotide sequence ID" value="XM_014042691.1"/>
</dbReference>
<dbReference type="Proteomes" id="UP000054498">
    <property type="component" value="Unassembled WGS sequence"/>
</dbReference>
<feature type="compositionally biased region" description="Low complexity" evidence="3">
    <location>
        <begin position="1"/>
        <end position="15"/>
    </location>
</feature>
<dbReference type="GO" id="GO:0000398">
    <property type="term" value="P:mRNA splicing, via spliceosome"/>
    <property type="evidence" value="ECO:0007669"/>
    <property type="project" value="UniProtKB-UniRule"/>
</dbReference>
<dbReference type="GeneID" id="25741714"/>
<keyword evidence="2" id="KW-0508">mRNA splicing</keyword>
<evidence type="ECO:0000256" key="2">
    <source>
        <dbReference type="RuleBase" id="RU367126"/>
    </source>
</evidence>
<dbReference type="InterPro" id="IPR032570">
    <property type="entry name" value="SF1-HH"/>
</dbReference>
<keyword evidence="6" id="KW-1185">Reference proteome</keyword>
<dbReference type="OrthoDB" id="10021397at2759"/>
<dbReference type="GO" id="GO:0003729">
    <property type="term" value="F:mRNA binding"/>
    <property type="evidence" value="ECO:0007669"/>
    <property type="project" value="TreeGrafter"/>
</dbReference>
<evidence type="ECO:0000313" key="6">
    <source>
        <dbReference type="Proteomes" id="UP000054498"/>
    </source>
</evidence>
<dbReference type="PANTHER" id="PTHR11208:SF45">
    <property type="entry name" value="SPLICING FACTOR 1"/>
    <property type="match status" value="1"/>
</dbReference>
<gene>
    <name evidence="5" type="ORF">MNEG_8839</name>
</gene>
<keyword evidence="2" id="KW-0862">Zinc</keyword>
<proteinExistence type="inferred from homology"/>
<keyword evidence="2" id="KW-0863">Zinc-finger</keyword>
<reference evidence="5 6" key="1">
    <citation type="journal article" date="2013" name="BMC Genomics">
        <title>Reconstruction of the lipid metabolism for the microalga Monoraphidium neglectum from its genome sequence reveals characteristics suitable for biofuel production.</title>
        <authorList>
            <person name="Bogen C."/>
            <person name="Al-Dilaimi A."/>
            <person name="Albersmeier A."/>
            <person name="Wichmann J."/>
            <person name="Grundmann M."/>
            <person name="Rupp O."/>
            <person name="Lauersen K.J."/>
            <person name="Blifernez-Klassen O."/>
            <person name="Kalinowski J."/>
            <person name="Goesmann A."/>
            <person name="Mussgnug J.H."/>
            <person name="Kruse O."/>
        </authorList>
    </citation>
    <scope>NUCLEOTIDE SEQUENCE [LARGE SCALE GENOMIC DNA]</scope>
    <source>
        <strain evidence="5 6">SAG 48.87</strain>
    </source>
</reference>
<evidence type="ECO:0000256" key="3">
    <source>
        <dbReference type="SAM" id="MobiDB-lite"/>
    </source>
</evidence>
<dbReference type="STRING" id="145388.A0A0D2MYB5"/>
<organism evidence="5 6">
    <name type="scientific">Monoraphidium neglectum</name>
    <dbReference type="NCBI Taxonomy" id="145388"/>
    <lineage>
        <taxon>Eukaryota</taxon>
        <taxon>Viridiplantae</taxon>
        <taxon>Chlorophyta</taxon>
        <taxon>core chlorophytes</taxon>
        <taxon>Chlorophyceae</taxon>
        <taxon>CS clade</taxon>
        <taxon>Sphaeropleales</taxon>
        <taxon>Selenastraceae</taxon>
        <taxon>Monoraphidium</taxon>
    </lineage>
</organism>
<dbReference type="InterPro" id="IPR047086">
    <property type="entry name" value="SF1-HH_sf"/>
</dbReference>
<keyword evidence="2" id="KW-0507">mRNA processing</keyword>
<name>A0A0D2MYB5_9CHLO</name>
<dbReference type="KEGG" id="mng:MNEG_8839"/>
<feature type="region of interest" description="Disordered" evidence="3">
    <location>
        <begin position="164"/>
        <end position="257"/>
    </location>
</feature>
<dbReference type="GO" id="GO:0048024">
    <property type="term" value="P:regulation of mRNA splicing, via spliceosome"/>
    <property type="evidence" value="ECO:0007669"/>
    <property type="project" value="TreeGrafter"/>
</dbReference>
<sequence length="257" mass="27277">MDAAADVPTAAAEKAGQPSGPPDEGKRRKKSRWGKETEAGLKILEQVQQPGASDAVAGPPAPSDAPAAAPPAAAPPPDAAPPHDAPGAEPPLKRRRSSRWEVAEARPAPGAGAAGAAGQIVLPESIAALVSLHADPHVVELQSQLRLVEQKLQLVQQGKWVDPRNEYERSPSPEPVYGESGARINTREWRQKEALTKRRTKRLEKETGAKIVIRGRGSVKEGRGRPPGARSSDPADDEDLHVQITADDEDALDKLNS</sequence>
<dbReference type="Gene3D" id="6.10.140.1790">
    <property type="match status" value="1"/>
</dbReference>
<dbReference type="InterPro" id="IPR036612">
    <property type="entry name" value="KH_dom_type_1_sf"/>
</dbReference>
<accession>A0A0D2MYB5</accession>
<dbReference type="EMBL" id="KK101946">
    <property type="protein sequence ID" value="KIY99125.1"/>
    <property type="molecule type" value="Genomic_DNA"/>
</dbReference>
<keyword evidence="1 2" id="KW-0479">Metal-binding</keyword>
<dbReference type="SUPFAM" id="SSF54791">
    <property type="entry name" value="Eukaryotic type KH-domain (KH-domain type I)"/>
    <property type="match status" value="1"/>
</dbReference>
<evidence type="ECO:0000256" key="1">
    <source>
        <dbReference type="ARBA" id="ARBA00022723"/>
    </source>
</evidence>
<dbReference type="GO" id="GO:0045131">
    <property type="term" value="F:pre-mRNA branch point binding"/>
    <property type="evidence" value="ECO:0007669"/>
    <property type="project" value="UniProtKB-UniRule"/>
</dbReference>
<keyword evidence="2" id="KW-0747">Spliceosome</keyword>
<feature type="compositionally biased region" description="Pro residues" evidence="3">
    <location>
        <begin position="59"/>
        <end position="84"/>
    </location>
</feature>
<keyword evidence="2" id="KW-0539">Nucleus</keyword>
<dbReference type="AlphaFoldDB" id="A0A0D2MYB5"/>
<dbReference type="Pfam" id="PF16275">
    <property type="entry name" value="SF1-HH"/>
    <property type="match status" value="1"/>
</dbReference>
<feature type="compositionally biased region" description="Basic and acidic residues" evidence="3">
    <location>
        <begin position="185"/>
        <end position="196"/>
    </location>
</feature>
<dbReference type="GO" id="GO:0005681">
    <property type="term" value="C:spliceosomal complex"/>
    <property type="evidence" value="ECO:0007669"/>
    <property type="project" value="UniProtKB-KW"/>
</dbReference>
<protein>
    <recommendedName>
        <fullName evidence="2">Branchpoint-bridging protein</fullName>
    </recommendedName>
</protein>
<dbReference type="InterPro" id="IPR045071">
    <property type="entry name" value="BBP-like"/>
</dbReference>
<comment type="function">
    <text evidence="2">Necessary for the splicing of pre-mRNA. Has a role in the recognition of the branch site (5'-UACUAAC-3'), the pyrimidine tract and the 3'-splice site at the 3'-end of introns.</text>
</comment>
<comment type="similarity">
    <text evidence="2">Belongs to the BBP/SF1 family.</text>
</comment>
<feature type="region of interest" description="Disordered" evidence="3">
    <location>
        <begin position="1"/>
        <end position="116"/>
    </location>
</feature>
<comment type="subcellular location">
    <subcellularLocation>
        <location evidence="2">Nucleus</location>
    </subcellularLocation>
</comment>
<feature type="domain" description="Splicing factor 1 helix-hairpin" evidence="4">
    <location>
        <begin position="140"/>
        <end position="204"/>
    </location>
</feature>
<evidence type="ECO:0000259" key="4">
    <source>
        <dbReference type="Pfam" id="PF16275"/>
    </source>
</evidence>
<feature type="compositionally biased region" description="Low complexity" evidence="3">
    <location>
        <begin position="105"/>
        <end position="116"/>
    </location>
</feature>
<evidence type="ECO:0000313" key="5">
    <source>
        <dbReference type="EMBL" id="KIY99125.1"/>
    </source>
</evidence>